<dbReference type="CDD" id="cd00882">
    <property type="entry name" value="Ras_like_GTPase"/>
    <property type="match status" value="1"/>
</dbReference>
<organism evidence="5 6">
    <name type="scientific">Trichomonas vaginalis (strain ATCC PRA-98 / G3)</name>
    <dbReference type="NCBI Taxonomy" id="412133"/>
    <lineage>
        <taxon>Eukaryota</taxon>
        <taxon>Metamonada</taxon>
        <taxon>Parabasalia</taxon>
        <taxon>Trichomonadida</taxon>
        <taxon>Trichomonadidae</taxon>
        <taxon>Trichomonas</taxon>
    </lineage>
</organism>
<dbReference type="eggNOG" id="KOG0076">
    <property type="taxonomic scope" value="Eukaryota"/>
</dbReference>
<reference evidence="5" key="1">
    <citation type="submission" date="2006-10" db="EMBL/GenBank/DDBJ databases">
        <authorList>
            <person name="Amadeo P."/>
            <person name="Zhao Q."/>
            <person name="Wortman J."/>
            <person name="Fraser-Liggett C."/>
            <person name="Carlton J."/>
        </authorList>
    </citation>
    <scope>NUCLEOTIDE SEQUENCE</scope>
    <source>
        <strain evidence="5">G3</strain>
    </source>
</reference>
<dbReference type="RefSeq" id="XP_001314732.1">
    <property type="nucleotide sequence ID" value="XM_001314698.1"/>
</dbReference>
<dbReference type="Gene3D" id="3.40.50.300">
    <property type="entry name" value="P-loop containing nucleotide triphosphate hydrolases"/>
    <property type="match status" value="1"/>
</dbReference>
<keyword evidence="2 3" id="KW-0342">GTP-binding</keyword>
<dbReference type="FunFam" id="3.40.50.300:FF:004902">
    <property type="entry name" value="ADR093Wp"/>
    <property type="match status" value="1"/>
</dbReference>
<evidence type="ECO:0000256" key="4">
    <source>
        <dbReference type="PIRSR" id="PIRSR606689-2"/>
    </source>
</evidence>
<gene>
    <name evidence="5" type="ORF">TVAG_020460</name>
</gene>
<dbReference type="GO" id="GO:0003924">
    <property type="term" value="F:GTPase activity"/>
    <property type="evidence" value="ECO:0007669"/>
    <property type="project" value="InterPro"/>
</dbReference>
<dbReference type="InterPro" id="IPR006689">
    <property type="entry name" value="Small_GTPase_ARF/SAR"/>
</dbReference>
<keyword evidence="4" id="KW-0460">Magnesium</keyword>
<name>A2EXW0_TRIV3</name>
<evidence type="ECO:0008006" key="7">
    <source>
        <dbReference type="Google" id="ProtNLM"/>
    </source>
</evidence>
<sequence>MISGQVTEYRLAVFGLQGAGKTSFVKKICYGDMGQTEPTTEEYQDTAIFDKTFVYLWDFPQQYVSSSNADDIIIGFGGAIFIIDATQLSKIEEIREYFEDLMKSHLISDIPFIFLCTKMDLVEDETQVKPTVIVKEIMKNTKKFQCILFSSKTGEGIDQFQHWIVNFAKPAFQSNFSPDQTSSNFVSQTNMKVLN</sequence>
<dbReference type="Proteomes" id="UP000001542">
    <property type="component" value="Unassembled WGS sequence"/>
</dbReference>
<dbReference type="PANTHER" id="PTHR45732:SF7">
    <property type="entry name" value="ADP-RIBOSYLATION FACTOR-LIKE PROTEIN 8"/>
    <property type="match status" value="1"/>
</dbReference>
<dbReference type="OrthoDB" id="10527000at2759"/>
<evidence type="ECO:0000256" key="2">
    <source>
        <dbReference type="ARBA" id="ARBA00023134"/>
    </source>
</evidence>
<feature type="binding site" evidence="3">
    <location>
        <begin position="15"/>
        <end position="22"/>
    </location>
    <ligand>
        <name>GTP</name>
        <dbReference type="ChEBI" id="CHEBI:37565"/>
    </ligand>
</feature>
<evidence type="ECO:0000313" key="5">
    <source>
        <dbReference type="EMBL" id="EAY02493.1"/>
    </source>
</evidence>
<dbReference type="SUPFAM" id="SSF52540">
    <property type="entry name" value="P-loop containing nucleoside triphosphate hydrolases"/>
    <property type="match status" value="1"/>
</dbReference>
<evidence type="ECO:0000256" key="1">
    <source>
        <dbReference type="ARBA" id="ARBA00022741"/>
    </source>
</evidence>
<dbReference type="SMR" id="A2EXW0"/>
<evidence type="ECO:0000313" key="6">
    <source>
        <dbReference type="Proteomes" id="UP000001542"/>
    </source>
</evidence>
<reference evidence="5" key="2">
    <citation type="journal article" date="2007" name="Science">
        <title>Draft genome sequence of the sexually transmitted pathogen Trichomonas vaginalis.</title>
        <authorList>
            <person name="Carlton J.M."/>
            <person name="Hirt R.P."/>
            <person name="Silva J.C."/>
            <person name="Delcher A.L."/>
            <person name="Schatz M."/>
            <person name="Zhao Q."/>
            <person name="Wortman J.R."/>
            <person name="Bidwell S.L."/>
            <person name="Alsmark U.C.M."/>
            <person name="Besteiro S."/>
            <person name="Sicheritz-Ponten T."/>
            <person name="Noel C.J."/>
            <person name="Dacks J.B."/>
            <person name="Foster P.G."/>
            <person name="Simillion C."/>
            <person name="Van de Peer Y."/>
            <person name="Miranda-Saavedra D."/>
            <person name="Barton G.J."/>
            <person name="Westrop G.D."/>
            <person name="Mueller S."/>
            <person name="Dessi D."/>
            <person name="Fiori P.L."/>
            <person name="Ren Q."/>
            <person name="Paulsen I."/>
            <person name="Zhang H."/>
            <person name="Bastida-Corcuera F.D."/>
            <person name="Simoes-Barbosa A."/>
            <person name="Brown M.T."/>
            <person name="Hayes R.D."/>
            <person name="Mukherjee M."/>
            <person name="Okumura C.Y."/>
            <person name="Schneider R."/>
            <person name="Smith A.J."/>
            <person name="Vanacova S."/>
            <person name="Villalvazo M."/>
            <person name="Haas B.J."/>
            <person name="Pertea M."/>
            <person name="Feldblyum T.V."/>
            <person name="Utterback T.R."/>
            <person name="Shu C.L."/>
            <person name="Osoegawa K."/>
            <person name="de Jong P.J."/>
            <person name="Hrdy I."/>
            <person name="Horvathova L."/>
            <person name="Zubacova Z."/>
            <person name="Dolezal P."/>
            <person name="Malik S.B."/>
            <person name="Logsdon J.M. Jr."/>
            <person name="Henze K."/>
            <person name="Gupta A."/>
            <person name="Wang C.C."/>
            <person name="Dunne R.L."/>
            <person name="Upcroft J.A."/>
            <person name="Upcroft P."/>
            <person name="White O."/>
            <person name="Salzberg S.L."/>
            <person name="Tang P."/>
            <person name="Chiu C.-H."/>
            <person name="Lee Y.-S."/>
            <person name="Embley T.M."/>
            <person name="Coombs G.H."/>
            <person name="Mottram J.C."/>
            <person name="Tachezy J."/>
            <person name="Fraser-Liggett C.M."/>
            <person name="Johnson P.J."/>
        </authorList>
    </citation>
    <scope>NUCLEOTIDE SEQUENCE [LARGE SCALE GENOMIC DNA]</scope>
    <source>
        <strain evidence="5">G3</strain>
    </source>
</reference>
<keyword evidence="6" id="KW-1185">Reference proteome</keyword>
<feature type="binding site" evidence="4">
    <location>
        <position position="22"/>
    </location>
    <ligand>
        <name>Mg(2+)</name>
        <dbReference type="ChEBI" id="CHEBI:18420"/>
    </ligand>
</feature>
<proteinExistence type="predicted"/>
<dbReference type="VEuPathDB" id="TrichDB:TVAGG3_0317910"/>
<dbReference type="InParanoid" id="A2EXW0"/>
<keyword evidence="1 3" id="KW-0547">Nucleotide-binding</keyword>
<evidence type="ECO:0000256" key="3">
    <source>
        <dbReference type="PIRSR" id="PIRSR606689-1"/>
    </source>
</evidence>
<dbReference type="EMBL" id="DS113534">
    <property type="protein sequence ID" value="EAY02493.1"/>
    <property type="molecule type" value="Genomic_DNA"/>
</dbReference>
<dbReference type="GO" id="GO:0046872">
    <property type="term" value="F:metal ion binding"/>
    <property type="evidence" value="ECO:0007669"/>
    <property type="project" value="UniProtKB-KW"/>
</dbReference>
<dbReference type="PANTHER" id="PTHR45732">
    <property type="entry name" value="ADP-RIBOSYLATION FACTOR-LIKE PROTEIN 8"/>
    <property type="match status" value="1"/>
</dbReference>
<dbReference type="AlphaFoldDB" id="A2EXW0"/>
<dbReference type="STRING" id="5722.A2EXW0"/>
<accession>A2EXW0</accession>
<dbReference type="GO" id="GO:0005525">
    <property type="term" value="F:GTP binding"/>
    <property type="evidence" value="ECO:0007669"/>
    <property type="project" value="UniProtKB-KW"/>
</dbReference>
<dbReference type="InterPro" id="IPR027417">
    <property type="entry name" value="P-loop_NTPase"/>
</dbReference>
<feature type="binding site" evidence="4">
    <location>
        <position position="39"/>
    </location>
    <ligand>
        <name>Mg(2+)</name>
        <dbReference type="ChEBI" id="CHEBI:18420"/>
    </ligand>
</feature>
<dbReference type="KEGG" id="tva:4760333"/>
<keyword evidence="4" id="KW-0479">Metal-binding</keyword>
<protein>
    <recommendedName>
        <fullName evidence="7">Small GTP-binding protein</fullName>
    </recommendedName>
</protein>
<dbReference type="VEuPathDB" id="TrichDB:TVAG_020460"/>
<dbReference type="Pfam" id="PF00025">
    <property type="entry name" value="Arf"/>
    <property type="match status" value="1"/>
</dbReference>